<dbReference type="InterPro" id="IPR036374">
    <property type="entry name" value="OxRdtase_Mopterin-bd_sf"/>
</dbReference>
<dbReference type="InterPro" id="IPR008335">
    <property type="entry name" value="Mopterin_OxRdtase_euk"/>
</dbReference>
<gene>
    <name evidence="8" type="ORF">C8P68_10462</name>
</gene>
<keyword evidence="9" id="KW-1185">Reference proteome</keyword>
<reference evidence="8 9" key="1">
    <citation type="submission" date="2018-04" db="EMBL/GenBank/DDBJ databases">
        <title>Genomic Encyclopedia of Archaeal and Bacterial Type Strains, Phase II (KMG-II): from individual species to whole genera.</title>
        <authorList>
            <person name="Goeker M."/>
        </authorList>
    </citation>
    <scope>NUCLEOTIDE SEQUENCE [LARGE SCALE GENOMIC DNA]</scope>
    <source>
        <strain evidence="8 9">DSM 26809</strain>
    </source>
</reference>
<dbReference type="GO" id="GO:0020037">
    <property type="term" value="F:heme binding"/>
    <property type="evidence" value="ECO:0007669"/>
    <property type="project" value="TreeGrafter"/>
</dbReference>
<dbReference type="Pfam" id="PF00174">
    <property type="entry name" value="Oxidored_molyb"/>
    <property type="match status" value="1"/>
</dbReference>
<feature type="domain" description="Moybdenum cofactor oxidoreductase dimerisation" evidence="7">
    <location>
        <begin position="274"/>
        <end position="389"/>
    </location>
</feature>
<sequence>MEEKDKKSSGNISRRALLGGALATAILPVSSAFAKYVQVGAPIDDPTKKLGPGPGKLGKRSPFEQPLKKPSDISSRTPLQDLYSTITPADLHFERHHAGVPTIDPAKYELLIHGMVDKPMKFTLHDLKRFPSVTRTCFLECAGNFRSGSEQLTPQDILGLTSQSEWTGIMLSTLLREVGVQPKASWFLAEGGDAAVMTRSIPVSKAWDDAMIVYAQNGEAIRPEQGYPARLLLPGWEGNMNIKWLRRLEFADEPWFTREETSKYTYPVKDRIRYFSFEMDARSIITYPVFPQKVERGWIEIRGIAWSGRGKVLKVEVSTDAGKSWNTANLQEPVLSKAHTYFRYLWYWNGDATEIASRVIDETGYTQPTLKQLAEARGTAIGGYHMNPITAWQIRPDGSVLFYPEKV</sequence>
<comment type="cofactor">
    <cofactor evidence="1">
        <name>Mo-molybdopterin</name>
        <dbReference type="ChEBI" id="CHEBI:71302"/>
    </cofactor>
</comment>
<dbReference type="GO" id="GO:0006790">
    <property type="term" value="P:sulfur compound metabolic process"/>
    <property type="evidence" value="ECO:0007669"/>
    <property type="project" value="TreeGrafter"/>
</dbReference>
<dbReference type="SUPFAM" id="SSF56524">
    <property type="entry name" value="Oxidoreductase molybdopterin-binding domain"/>
    <property type="match status" value="1"/>
</dbReference>
<comment type="caution">
    <text evidence="8">The sequence shown here is derived from an EMBL/GenBank/DDBJ whole genome shotgun (WGS) entry which is preliminary data.</text>
</comment>
<dbReference type="InterPro" id="IPR014756">
    <property type="entry name" value="Ig_E-set"/>
</dbReference>
<dbReference type="PRINTS" id="PR00407">
    <property type="entry name" value="EUMOPTERIN"/>
</dbReference>
<evidence type="ECO:0000256" key="3">
    <source>
        <dbReference type="ARBA" id="ARBA00022723"/>
    </source>
</evidence>
<keyword evidence="4" id="KW-0560">Oxidoreductase</keyword>
<dbReference type="GO" id="GO:0008482">
    <property type="term" value="F:sulfite oxidase activity"/>
    <property type="evidence" value="ECO:0007669"/>
    <property type="project" value="TreeGrafter"/>
</dbReference>
<keyword evidence="3" id="KW-0479">Metal-binding</keyword>
<dbReference type="GO" id="GO:0043546">
    <property type="term" value="F:molybdopterin cofactor binding"/>
    <property type="evidence" value="ECO:0007669"/>
    <property type="project" value="TreeGrafter"/>
</dbReference>
<evidence type="ECO:0000256" key="2">
    <source>
        <dbReference type="ARBA" id="ARBA00022505"/>
    </source>
</evidence>
<evidence type="ECO:0000256" key="4">
    <source>
        <dbReference type="ARBA" id="ARBA00023002"/>
    </source>
</evidence>
<dbReference type="EMBL" id="QAOQ01000004">
    <property type="protein sequence ID" value="PTQ96577.1"/>
    <property type="molecule type" value="Genomic_DNA"/>
</dbReference>
<dbReference type="InterPro" id="IPR000572">
    <property type="entry name" value="OxRdtase_Mopterin-bd_dom"/>
</dbReference>
<feature type="domain" description="Oxidoreductase molybdopterin-binding" evidence="6">
    <location>
        <begin position="97"/>
        <end position="254"/>
    </location>
</feature>
<accession>A0A2T5J937</accession>
<protein>
    <submittedName>
        <fullName evidence="8">Sulfane dehydrogenase subunit SoxC</fullName>
    </submittedName>
</protein>
<dbReference type="InterPro" id="IPR006311">
    <property type="entry name" value="TAT_signal"/>
</dbReference>
<evidence type="ECO:0000256" key="1">
    <source>
        <dbReference type="ARBA" id="ARBA00001924"/>
    </source>
</evidence>
<dbReference type="GO" id="GO:0030151">
    <property type="term" value="F:molybdenum ion binding"/>
    <property type="evidence" value="ECO:0007669"/>
    <property type="project" value="InterPro"/>
</dbReference>
<dbReference type="OrthoDB" id="9778777at2"/>
<evidence type="ECO:0000259" key="7">
    <source>
        <dbReference type="Pfam" id="PF03404"/>
    </source>
</evidence>
<dbReference type="AlphaFoldDB" id="A0A2T5J937"/>
<dbReference type="PANTHER" id="PTHR19372:SF7">
    <property type="entry name" value="SULFITE OXIDASE, MITOCHONDRIAL"/>
    <property type="match status" value="1"/>
</dbReference>
<dbReference type="Gene3D" id="2.60.40.650">
    <property type="match status" value="1"/>
</dbReference>
<dbReference type="Gene3D" id="3.90.420.10">
    <property type="entry name" value="Oxidoreductase, molybdopterin-binding domain"/>
    <property type="match status" value="1"/>
</dbReference>
<dbReference type="NCBIfam" id="TIGR04555">
    <property type="entry name" value="sulfite_DH_soxC"/>
    <property type="match status" value="1"/>
</dbReference>
<dbReference type="InterPro" id="IPR030835">
    <property type="entry name" value="Sulfite_DH_SoxC"/>
</dbReference>
<evidence type="ECO:0000256" key="5">
    <source>
        <dbReference type="SAM" id="MobiDB-lite"/>
    </source>
</evidence>
<dbReference type="Proteomes" id="UP000244168">
    <property type="component" value="Unassembled WGS sequence"/>
</dbReference>
<dbReference type="PANTHER" id="PTHR19372">
    <property type="entry name" value="SULFITE REDUCTASE"/>
    <property type="match status" value="1"/>
</dbReference>
<evidence type="ECO:0000313" key="8">
    <source>
        <dbReference type="EMBL" id="PTQ96577.1"/>
    </source>
</evidence>
<keyword evidence="2" id="KW-0500">Molybdenum</keyword>
<dbReference type="InterPro" id="IPR005066">
    <property type="entry name" value="MoCF_OxRdtse_dimer"/>
</dbReference>
<dbReference type="SUPFAM" id="SSF81296">
    <property type="entry name" value="E set domains"/>
    <property type="match status" value="1"/>
</dbReference>
<dbReference type="PROSITE" id="PS51318">
    <property type="entry name" value="TAT"/>
    <property type="match status" value="1"/>
</dbReference>
<name>A0A2T5J937_9SPHI</name>
<proteinExistence type="predicted"/>
<evidence type="ECO:0000313" key="9">
    <source>
        <dbReference type="Proteomes" id="UP000244168"/>
    </source>
</evidence>
<organism evidence="8 9">
    <name type="scientific">Mucilaginibacter yixingensis</name>
    <dbReference type="NCBI Taxonomy" id="1295612"/>
    <lineage>
        <taxon>Bacteria</taxon>
        <taxon>Pseudomonadati</taxon>
        <taxon>Bacteroidota</taxon>
        <taxon>Sphingobacteriia</taxon>
        <taxon>Sphingobacteriales</taxon>
        <taxon>Sphingobacteriaceae</taxon>
        <taxon>Mucilaginibacter</taxon>
    </lineage>
</organism>
<dbReference type="Pfam" id="PF03404">
    <property type="entry name" value="Mo-co_dimer"/>
    <property type="match status" value="1"/>
</dbReference>
<dbReference type="RefSeq" id="WP_107828543.1">
    <property type="nucleotide sequence ID" value="NZ_CP160205.1"/>
</dbReference>
<feature type="region of interest" description="Disordered" evidence="5">
    <location>
        <begin position="42"/>
        <end position="74"/>
    </location>
</feature>
<evidence type="ECO:0000259" key="6">
    <source>
        <dbReference type="Pfam" id="PF00174"/>
    </source>
</evidence>